<sequence>MAISDTKSAQKYASIAEVAAAEAKSYSEDARKSESFSKQAKESADAAGVSAVNSAESADASKASAQEAANSSSEALVSANNSATSAKNASISANVYTSKALAQAAIDAGTIPLNALFAVSISGSENYQEQYTNTAGVATPTGKVLKDGVYIEALSYEIDNVKYILPGYHQPSSLVALFEDESGNVPLYLDDGAVAFPAIETGTAQNVINTSESFPQRDMDSQLIALYEDENGNVPLSLVDGKFSAAGIETATADLSIDSSNSFPPYRMSPSKVALHVDEAGNVPLCLVDGKLEAIPSDQLAYDIGDIIGTGNSVAVRNTSGSSLYLMRIKKAKLKTGTSGRLVGMAVGDSWSEFYNISQAMANRMFADFGPRAGAGWFQLIIDPSSVWENMIVTRTGWTEYDASYSNMQPPYGCGVDGIAYYTLSNTATVSVTNVKDNKGTVFYYDGTGTFVIGVGSTTTTITGTGTGGYKSAPIPGLTTGLDTLTITTVGNTGVVCLHGFMFETDLNSGCMMHKCGNGGTWAAQHTIFITPRVQYFAQKLNPDFIIVNLGTNDYLQNRTIATYITALNGIIDAWRSALPDVGLILISPPVPNASGATPMVDFRDAMRTVARDKSVEWYDLYGDMPKVWSIGNSLGWWKDSYHPNDVGAAQIVNSLFELLIKK</sequence>
<feature type="domain" description="SGNH hydrolase-type esterase" evidence="1">
    <location>
        <begin position="538"/>
        <end position="650"/>
    </location>
</feature>
<name>A0AAW6WXF4_9GAMM</name>
<evidence type="ECO:0000313" key="5">
    <source>
        <dbReference type="Proteomes" id="UP001174748"/>
    </source>
</evidence>
<dbReference type="GO" id="GO:0016788">
    <property type="term" value="F:hydrolase activity, acting on ester bonds"/>
    <property type="evidence" value="ECO:0007669"/>
    <property type="project" value="UniProtKB-ARBA"/>
</dbReference>
<dbReference type="InterPro" id="IPR051532">
    <property type="entry name" value="Ester_Hydrolysis_Enzymes"/>
</dbReference>
<dbReference type="InterPro" id="IPR013830">
    <property type="entry name" value="SGNH_hydro"/>
</dbReference>
<dbReference type="Proteomes" id="UP001173597">
    <property type="component" value="Unassembled WGS sequence"/>
</dbReference>
<protein>
    <submittedName>
        <fullName evidence="2">GDSL-type esterase/lipase family protein</fullName>
    </submittedName>
</protein>
<dbReference type="Gene3D" id="3.40.50.1110">
    <property type="entry name" value="SGNH hydrolase"/>
    <property type="match status" value="1"/>
</dbReference>
<dbReference type="Pfam" id="PF13472">
    <property type="entry name" value="Lipase_GDSL_2"/>
    <property type="match status" value="1"/>
</dbReference>
<evidence type="ECO:0000259" key="1">
    <source>
        <dbReference type="Pfam" id="PF13472"/>
    </source>
</evidence>
<comment type="caution">
    <text evidence="2">The sequence shown here is derived from an EMBL/GenBank/DDBJ whole genome shotgun (WGS) entry which is preliminary data.</text>
</comment>
<evidence type="ECO:0000313" key="4">
    <source>
        <dbReference type="Proteomes" id="UP001173597"/>
    </source>
</evidence>
<reference evidence="2" key="1">
    <citation type="submission" date="2023-01" db="EMBL/GenBank/DDBJ databases">
        <title>Genomic dissection of endemic carbapenem resistance: metallo-beta-lactamase gene dissemination through clonal, plasmid and integron transfer pathways.</title>
        <authorList>
            <person name="Macesic N."/>
        </authorList>
    </citation>
    <scope>NUCLEOTIDE SEQUENCE</scope>
    <source>
        <strain evidence="3">CPO382</strain>
        <strain evidence="2">CPO573</strain>
    </source>
</reference>
<evidence type="ECO:0000313" key="2">
    <source>
        <dbReference type="EMBL" id="MDK4764986.1"/>
    </source>
</evidence>
<dbReference type="RefSeq" id="WP_285095072.1">
    <property type="nucleotide sequence ID" value="NZ_JARTLO010000003.1"/>
</dbReference>
<dbReference type="EMBL" id="JARTOI010000105">
    <property type="protein sequence ID" value="MDK5174135.1"/>
    <property type="molecule type" value="Genomic_DNA"/>
</dbReference>
<accession>A0AAW6WXF4</accession>
<dbReference type="EMBL" id="JARTLO010000003">
    <property type="protein sequence ID" value="MDK4764986.1"/>
    <property type="molecule type" value="Genomic_DNA"/>
</dbReference>
<dbReference type="CDD" id="cd00229">
    <property type="entry name" value="SGNH_hydrolase"/>
    <property type="match status" value="1"/>
</dbReference>
<dbReference type="AlphaFoldDB" id="A0AAW6WXF4"/>
<gene>
    <name evidence="2" type="ORF">P9854_04050</name>
    <name evidence="3" type="ORF">P9921_27315</name>
</gene>
<keyword evidence="5" id="KW-1185">Reference proteome</keyword>
<proteinExistence type="predicted"/>
<dbReference type="SUPFAM" id="SSF52266">
    <property type="entry name" value="SGNH hydrolase"/>
    <property type="match status" value="1"/>
</dbReference>
<dbReference type="Gene3D" id="2.60.120.1360">
    <property type="match status" value="1"/>
</dbReference>
<organism evidence="2 4">
    <name type="scientific">Serratia nevei</name>
    <dbReference type="NCBI Taxonomy" id="2703794"/>
    <lineage>
        <taxon>Bacteria</taxon>
        <taxon>Pseudomonadati</taxon>
        <taxon>Pseudomonadota</taxon>
        <taxon>Gammaproteobacteria</taxon>
        <taxon>Enterobacterales</taxon>
        <taxon>Yersiniaceae</taxon>
        <taxon>Serratia</taxon>
    </lineage>
</organism>
<dbReference type="PANTHER" id="PTHR30383">
    <property type="entry name" value="THIOESTERASE 1/PROTEASE 1/LYSOPHOSPHOLIPASE L1"/>
    <property type="match status" value="1"/>
</dbReference>
<dbReference type="Proteomes" id="UP001174748">
    <property type="component" value="Unassembled WGS sequence"/>
</dbReference>
<dbReference type="InterPro" id="IPR036514">
    <property type="entry name" value="SGNH_hydro_sf"/>
</dbReference>
<evidence type="ECO:0000313" key="3">
    <source>
        <dbReference type="EMBL" id="MDK5174135.1"/>
    </source>
</evidence>